<dbReference type="OrthoDB" id="162718at2157"/>
<feature type="transmembrane region" description="Helical" evidence="1">
    <location>
        <begin position="119"/>
        <end position="139"/>
    </location>
</feature>
<dbReference type="RefSeq" id="WP_086889500.1">
    <property type="nucleotide sequence ID" value="NZ_CP019893.1"/>
</dbReference>
<keyword evidence="1" id="KW-0812">Transmembrane</keyword>
<feature type="transmembrane region" description="Helical" evidence="1">
    <location>
        <begin position="234"/>
        <end position="255"/>
    </location>
</feature>
<protein>
    <recommendedName>
        <fullName evidence="2">Urease accessory protein UreH-like transmembrane domain-containing protein</fullName>
    </recommendedName>
</protein>
<dbReference type="GeneID" id="32895666"/>
<feature type="transmembrane region" description="Helical" evidence="1">
    <location>
        <begin position="86"/>
        <end position="107"/>
    </location>
</feature>
<dbReference type="Proteomes" id="UP000250088">
    <property type="component" value="Chromosome"/>
</dbReference>
<dbReference type="EMBL" id="CP019893">
    <property type="protein sequence ID" value="ARS91132.1"/>
    <property type="molecule type" value="Genomic_DNA"/>
</dbReference>
<feature type="transmembrane region" description="Helical" evidence="1">
    <location>
        <begin position="12"/>
        <end position="37"/>
    </location>
</feature>
<evidence type="ECO:0000259" key="2">
    <source>
        <dbReference type="Pfam" id="PF13386"/>
    </source>
</evidence>
<proteinExistence type="predicted"/>
<dbReference type="PANTHER" id="PTHR42208:SF1">
    <property type="entry name" value="HEAVY METAL TRANSPORTER"/>
    <property type="match status" value="1"/>
</dbReference>
<keyword evidence="1" id="KW-0472">Membrane</keyword>
<dbReference type="AlphaFoldDB" id="A0A2Z2HV95"/>
<dbReference type="KEGG" id="naj:B1756_16295"/>
<evidence type="ECO:0000313" key="3">
    <source>
        <dbReference type="EMBL" id="ARS91132.1"/>
    </source>
</evidence>
<evidence type="ECO:0000313" key="4">
    <source>
        <dbReference type="Proteomes" id="UP000250088"/>
    </source>
</evidence>
<dbReference type="PANTHER" id="PTHR42208">
    <property type="entry name" value="HEAVY METAL TRANSPORTER-RELATED"/>
    <property type="match status" value="1"/>
</dbReference>
<name>A0A2Z2HV95_9EURY</name>
<accession>A0A2Z2HV95</accession>
<sequence length="285" mass="29393">MDPFTVLGIDVLLFLLIGVLAGAHCIGMCGPLVTVYASRMGDASGGSGTDAVGTDSGVSATNRSGRRGHLTTYAVRQHALFNLGRTASYTLIGAAFGALGGVLLVTTGELTAFADVARGVIGLVIGGFVVLTGFYYLIGRTTGGVQIPGLERVTAWLMQYVDRLASGPGIVGLGAVHGLLPCPVLYPAYLYAFAIGSPTGGALALAALGIGTIPAVFAYGTIIDSVDVVHRRRVHRLLGLAFVVLGYVLVAHGLMSLGYHVPHPELPFYDGIDVPGVETGGHDHH</sequence>
<feature type="transmembrane region" description="Helical" evidence="1">
    <location>
        <begin position="160"/>
        <end position="180"/>
    </location>
</feature>
<reference evidence="4" key="1">
    <citation type="submission" date="2017-02" db="EMBL/GenBank/DDBJ databases">
        <title>Natronthermophilus aegyptiacus gen. nov.,sp. nov., an aerobic, extremely halophilic alkalithermophilic archaeon isolated from the athalassohaline Wadi An Natrun, Egypt.</title>
        <authorList>
            <person name="Zhao B."/>
        </authorList>
    </citation>
    <scope>NUCLEOTIDE SEQUENCE [LARGE SCALE GENOMIC DNA]</scope>
    <source>
        <strain evidence="4">JW/NM-HA 15</strain>
    </source>
</reference>
<dbReference type="Pfam" id="PF13386">
    <property type="entry name" value="DsbD_2"/>
    <property type="match status" value="1"/>
</dbReference>
<keyword evidence="1" id="KW-1133">Transmembrane helix</keyword>
<evidence type="ECO:0000256" key="1">
    <source>
        <dbReference type="SAM" id="Phobius"/>
    </source>
</evidence>
<feature type="transmembrane region" description="Helical" evidence="1">
    <location>
        <begin position="200"/>
        <end position="222"/>
    </location>
</feature>
<gene>
    <name evidence="3" type="ORF">B1756_16295</name>
</gene>
<keyword evidence="4" id="KW-1185">Reference proteome</keyword>
<dbReference type="InterPro" id="IPR039447">
    <property type="entry name" value="UreH-like_TM_dom"/>
</dbReference>
<feature type="domain" description="Urease accessory protein UreH-like transmembrane" evidence="2">
    <location>
        <begin position="14"/>
        <end position="247"/>
    </location>
</feature>
<organism evidence="3 4">
    <name type="scientific">Natrarchaeobaculum aegyptiacum</name>
    <dbReference type="NCBI Taxonomy" id="745377"/>
    <lineage>
        <taxon>Archaea</taxon>
        <taxon>Methanobacteriati</taxon>
        <taxon>Methanobacteriota</taxon>
        <taxon>Stenosarchaea group</taxon>
        <taxon>Halobacteria</taxon>
        <taxon>Halobacteriales</taxon>
        <taxon>Natrialbaceae</taxon>
        <taxon>Natrarchaeobaculum</taxon>
    </lineage>
</organism>